<dbReference type="Proteomes" id="UP001459277">
    <property type="component" value="Unassembled WGS sequence"/>
</dbReference>
<reference evidence="2 3" key="1">
    <citation type="submission" date="2024-01" db="EMBL/GenBank/DDBJ databases">
        <title>A telomere-to-telomere, gap-free genome of sweet tea (Lithocarpus litseifolius).</title>
        <authorList>
            <person name="Zhou J."/>
        </authorList>
    </citation>
    <scope>NUCLEOTIDE SEQUENCE [LARGE SCALE GENOMIC DNA]</scope>
    <source>
        <strain evidence="2">Zhou-2022a</strain>
        <tissue evidence="2">Leaf</tissue>
    </source>
</reference>
<evidence type="ECO:0000259" key="1">
    <source>
        <dbReference type="Pfam" id="PF14392"/>
    </source>
</evidence>
<dbReference type="EMBL" id="JAZDWU010000008">
    <property type="protein sequence ID" value="KAK9994707.1"/>
    <property type="molecule type" value="Genomic_DNA"/>
</dbReference>
<evidence type="ECO:0000313" key="2">
    <source>
        <dbReference type="EMBL" id="KAK9994707.1"/>
    </source>
</evidence>
<accession>A0AAW2C9B7</accession>
<evidence type="ECO:0000313" key="3">
    <source>
        <dbReference type="Proteomes" id="UP001459277"/>
    </source>
</evidence>
<dbReference type="InterPro" id="IPR025836">
    <property type="entry name" value="Zn_knuckle_CX2CX4HX4C"/>
</dbReference>
<dbReference type="Pfam" id="PF14392">
    <property type="entry name" value="zf-CCHC_4"/>
    <property type="match status" value="1"/>
</dbReference>
<name>A0AAW2C9B7_9ROSI</name>
<keyword evidence="3" id="KW-1185">Reference proteome</keyword>
<dbReference type="PANTHER" id="PTHR31286">
    <property type="entry name" value="GLYCINE-RICH CELL WALL STRUCTURAL PROTEIN 1.8-LIKE"/>
    <property type="match status" value="1"/>
</dbReference>
<feature type="domain" description="Zinc knuckle CX2CX4HX4C" evidence="1">
    <location>
        <begin position="65"/>
        <end position="110"/>
    </location>
</feature>
<dbReference type="InterPro" id="IPR040256">
    <property type="entry name" value="At4g02000-like"/>
</dbReference>
<gene>
    <name evidence="2" type="ORF">SO802_024410</name>
</gene>
<proteinExistence type="predicted"/>
<dbReference type="PANTHER" id="PTHR31286:SF178">
    <property type="entry name" value="DUF4283 DOMAIN-CONTAINING PROTEIN"/>
    <property type="match status" value="1"/>
</dbReference>
<sequence>MDLDFIERLQRINLTSEESEAITVRSDHQAGRDIGNGIGNVVDIDCKAISSEQARFLRIRVKMPLNKPIRRRAPVISPEGDKVWVAFQYESLLGLCFNCGFLGHDAKVCSMPRFGEGNETPYGDWLRAGFRRQKEGNSLTVATVTEPGTSNGNSSTAITVTEVVDKDLAIIPGLDGYDS</sequence>
<comment type="caution">
    <text evidence="2">The sequence shown here is derived from an EMBL/GenBank/DDBJ whole genome shotgun (WGS) entry which is preliminary data.</text>
</comment>
<organism evidence="2 3">
    <name type="scientific">Lithocarpus litseifolius</name>
    <dbReference type="NCBI Taxonomy" id="425828"/>
    <lineage>
        <taxon>Eukaryota</taxon>
        <taxon>Viridiplantae</taxon>
        <taxon>Streptophyta</taxon>
        <taxon>Embryophyta</taxon>
        <taxon>Tracheophyta</taxon>
        <taxon>Spermatophyta</taxon>
        <taxon>Magnoliopsida</taxon>
        <taxon>eudicotyledons</taxon>
        <taxon>Gunneridae</taxon>
        <taxon>Pentapetalae</taxon>
        <taxon>rosids</taxon>
        <taxon>fabids</taxon>
        <taxon>Fagales</taxon>
        <taxon>Fagaceae</taxon>
        <taxon>Lithocarpus</taxon>
    </lineage>
</organism>
<protein>
    <recommendedName>
        <fullName evidence="1">Zinc knuckle CX2CX4HX4C domain-containing protein</fullName>
    </recommendedName>
</protein>
<dbReference type="AlphaFoldDB" id="A0AAW2C9B7"/>